<comment type="caution">
    <text evidence="3">The sequence shown here is derived from an EMBL/GenBank/DDBJ whole genome shotgun (WGS) entry which is preliminary data.</text>
</comment>
<keyword evidence="2" id="KW-0808">Transferase</keyword>
<dbReference type="SUPFAM" id="SSF48576">
    <property type="entry name" value="Terpenoid synthases"/>
    <property type="match status" value="1"/>
</dbReference>
<dbReference type="SFLD" id="SFLDG01018">
    <property type="entry name" value="Squalene/Phytoene_Synthase_Lik"/>
    <property type="match status" value="1"/>
</dbReference>
<evidence type="ECO:0000256" key="1">
    <source>
        <dbReference type="ARBA" id="ARBA00004684"/>
    </source>
</evidence>
<organism evidence="3 4">
    <name type="scientific">Demequina sediminis</name>
    <dbReference type="NCBI Taxonomy" id="1930058"/>
    <lineage>
        <taxon>Bacteria</taxon>
        <taxon>Bacillati</taxon>
        <taxon>Actinomycetota</taxon>
        <taxon>Actinomycetes</taxon>
        <taxon>Micrococcales</taxon>
        <taxon>Demequinaceae</taxon>
        <taxon>Demequina</taxon>
    </lineage>
</organism>
<dbReference type="PROSITE" id="PS01045">
    <property type="entry name" value="SQUALEN_PHYTOEN_SYN_2"/>
    <property type="match status" value="1"/>
</dbReference>
<dbReference type="InterPro" id="IPR044843">
    <property type="entry name" value="Trans_IPPS_bact-type"/>
</dbReference>
<accession>A0ABP9WFG3</accession>
<proteinExistence type="predicted"/>
<gene>
    <name evidence="3" type="primary">crtB</name>
    <name evidence="3" type="ORF">Lsed01_00986</name>
</gene>
<dbReference type="EMBL" id="BAABRR010000004">
    <property type="protein sequence ID" value="GAA5518557.1"/>
    <property type="molecule type" value="Genomic_DNA"/>
</dbReference>
<evidence type="ECO:0000313" key="3">
    <source>
        <dbReference type="EMBL" id="GAA5518557.1"/>
    </source>
</evidence>
<evidence type="ECO:0000256" key="2">
    <source>
        <dbReference type="ARBA" id="ARBA00022679"/>
    </source>
</evidence>
<dbReference type="Pfam" id="PF00494">
    <property type="entry name" value="SQS_PSY"/>
    <property type="match status" value="1"/>
</dbReference>
<dbReference type="InterPro" id="IPR002060">
    <property type="entry name" value="Squ/phyt_synthse"/>
</dbReference>
<evidence type="ECO:0000313" key="4">
    <source>
        <dbReference type="Proteomes" id="UP001426770"/>
    </source>
</evidence>
<keyword evidence="4" id="KW-1185">Reference proteome</keyword>
<dbReference type="SFLD" id="SFLDS00005">
    <property type="entry name" value="Isoprenoid_Synthase_Type_I"/>
    <property type="match status" value="1"/>
</dbReference>
<dbReference type="Gene3D" id="1.10.600.10">
    <property type="entry name" value="Farnesyl Diphosphate Synthase"/>
    <property type="match status" value="1"/>
</dbReference>
<reference evidence="3 4" key="1">
    <citation type="submission" date="2024-02" db="EMBL/GenBank/DDBJ databases">
        <title>Lysinimicrobium sediminis NBRC 112286.</title>
        <authorList>
            <person name="Ichikawa N."/>
            <person name="Katano-Makiyama Y."/>
            <person name="Hidaka K."/>
        </authorList>
    </citation>
    <scope>NUCLEOTIDE SEQUENCE [LARGE SCALE GENOMIC DNA]</scope>
    <source>
        <strain evidence="3 4">NBRC 112286</strain>
    </source>
</reference>
<protein>
    <submittedName>
        <fullName evidence="3">Phytoene synthase</fullName>
    </submittedName>
</protein>
<dbReference type="Proteomes" id="UP001426770">
    <property type="component" value="Unassembled WGS sequence"/>
</dbReference>
<dbReference type="InterPro" id="IPR019845">
    <property type="entry name" value="Squalene/phytoene_synthase_CS"/>
</dbReference>
<dbReference type="SFLD" id="SFLDG01212">
    <property type="entry name" value="Phytoene_synthase_like"/>
    <property type="match status" value="1"/>
</dbReference>
<dbReference type="RefSeq" id="WP_286214441.1">
    <property type="nucleotide sequence ID" value="NZ_AP027736.1"/>
</dbReference>
<dbReference type="PANTHER" id="PTHR31480">
    <property type="entry name" value="BIFUNCTIONAL LYCOPENE CYCLASE/PHYTOENE SYNTHASE"/>
    <property type="match status" value="1"/>
</dbReference>
<comment type="pathway">
    <text evidence="1">Carotenoid biosynthesis; phytoene biosynthesis.</text>
</comment>
<sequence length="294" mass="31817">MSPSHRQPSDPSPSLALYDATARDAAARVIARYSTSFGLGTRLLGRAMRAHIEAIYAMVRVADEVVDTYRGDDAEAQLERFVAEVHAAMDGGFSTDLVAHAFGLTAREVGITREQTEPFFASMRMDLTRTVHTRDSLAAYIFGSAEVVGEMCLAVFVNTGHGPRPLDPDVRAGARRLGAAYQKVNFLRDLASDTSNLGRSYFPGVTATTLTDATLAELVADCRADIRAAEATLPALPRRARVAVGTTVDIYARLLRQIEATPARELERRRVRVADPIKAALAARNACGLRGRTA</sequence>
<name>A0ABP9WFG3_9MICO</name>
<dbReference type="InterPro" id="IPR008949">
    <property type="entry name" value="Isoprenoid_synthase_dom_sf"/>
</dbReference>